<dbReference type="OMA" id="SWGALTR"/>
<dbReference type="HOGENOM" id="CLU_1777393_0_0_1"/>
<dbReference type="OrthoDB" id="4094614at2759"/>
<reference evidence="3 4" key="1">
    <citation type="journal article" date="2012" name="PLoS Pathog.">
        <title>Diverse lifestyles and strategies of plant pathogenesis encoded in the genomes of eighteen Dothideomycetes fungi.</title>
        <authorList>
            <person name="Ohm R.A."/>
            <person name="Feau N."/>
            <person name="Henrissat B."/>
            <person name="Schoch C.L."/>
            <person name="Horwitz B.A."/>
            <person name="Barry K.W."/>
            <person name="Condon B.J."/>
            <person name="Copeland A.C."/>
            <person name="Dhillon B."/>
            <person name="Glaser F."/>
            <person name="Hesse C.N."/>
            <person name="Kosti I."/>
            <person name="LaButti K."/>
            <person name="Lindquist E.A."/>
            <person name="Lucas S."/>
            <person name="Salamov A.A."/>
            <person name="Bradshaw R.E."/>
            <person name="Ciuffetti L."/>
            <person name="Hamelin R.C."/>
            <person name="Kema G.H.J."/>
            <person name="Lawrence C."/>
            <person name="Scott J.A."/>
            <person name="Spatafora J.W."/>
            <person name="Turgeon B.G."/>
            <person name="de Wit P.J.G.M."/>
            <person name="Zhong S."/>
            <person name="Goodwin S.B."/>
            <person name="Grigoriev I.V."/>
        </authorList>
    </citation>
    <scope>NUCLEOTIDE SEQUENCE [LARGE SCALE GENOMIC DNA]</scope>
    <source>
        <strain evidence="3 4">SO2202</strain>
    </source>
</reference>
<sequence length="129" mass="13478">LLSGLLSLANAFTQPQSSPTWGALLAPDSSNPVTRGQDFVITWDPNYGGVTRPVDGVTVSLVLCRGNSNNCALGQTAIVEGIPAGDKQYTWSVPCDLPAGEANTDTGNGMLIIVDGTGEFQYSTQFSVL</sequence>
<dbReference type="eggNOG" id="ENOG502S56Q">
    <property type="taxonomic scope" value="Eukaryota"/>
</dbReference>
<feature type="non-terminal residue" evidence="3">
    <location>
        <position position="1"/>
    </location>
</feature>
<dbReference type="Pfam" id="PF10342">
    <property type="entry name" value="Kre9_KNH"/>
    <property type="match status" value="1"/>
</dbReference>
<organism evidence="3 4">
    <name type="scientific">Sphaerulina musiva (strain SO2202)</name>
    <name type="common">Poplar stem canker fungus</name>
    <name type="synonym">Septoria musiva</name>
    <dbReference type="NCBI Taxonomy" id="692275"/>
    <lineage>
        <taxon>Eukaryota</taxon>
        <taxon>Fungi</taxon>
        <taxon>Dikarya</taxon>
        <taxon>Ascomycota</taxon>
        <taxon>Pezizomycotina</taxon>
        <taxon>Dothideomycetes</taxon>
        <taxon>Dothideomycetidae</taxon>
        <taxon>Mycosphaerellales</taxon>
        <taxon>Mycosphaerellaceae</taxon>
        <taxon>Sphaerulina</taxon>
    </lineage>
</organism>
<accession>N1QIK1</accession>
<evidence type="ECO:0000313" key="4">
    <source>
        <dbReference type="Proteomes" id="UP000016931"/>
    </source>
</evidence>
<keyword evidence="1" id="KW-0732">Signal</keyword>
<feature type="domain" description="Yeast cell wall synthesis Kre9/Knh1-like N-terminal" evidence="2">
    <location>
        <begin position="27"/>
        <end position="128"/>
    </location>
</feature>
<feature type="non-terminal residue" evidence="3">
    <location>
        <position position="129"/>
    </location>
</feature>
<dbReference type="Proteomes" id="UP000016931">
    <property type="component" value="Unassembled WGS sequence"/>
</dbReference>
<gene>
    <name evidence="3" type="ORF">SEPMUDRAFT_17832</name>
</gene>
<evidence type="ECO:0000259" key="2">
    <source>
        <dbReference type="Pfam" id="PF10342"/>
    </source>
</evidence>
<dbReference type="GeneID" id="27905437"/>
<name>N1QIK1_SPHMS</name>
<dbReference type="EMBL" id="KB456265">
    <property type="protein sequence ID" value="EMF12254.1"/>
    <property type="molecule type" value="Genomic_DNA"/>
</dbReference>
<evidence type="ECO:0000256" key="1">
    <source>
        <dbReference type="ARBA" id="ARBA00022729"/>
    </source>
</evidence>
<dbReference type="RefSeq" id="XP_016760375.1">
    <property type="nucleotide sequence ID" value="XM_016908300.1"/>
</dbReference>
<keyword evidence="4" id="KW-1185">Reference proteome</keyword>
<protein>
    <recommendedName>
        <fullName evidence="2">Yeast cell wall synthesis Kre9/Knh1-like N-terminal domain-containing protein</fullName>
    </recommendedName>
</protein>
<evidence type="ECO:0000313" key="3">
    <source>
        <dbReference type="EMBL" id="EMF12254.1"/>
    </source>
</evidence>
<proteinExistence type="predicted"/>
<dbReference type="InterPro" id="IPR018466">
    <property type="entry name" value="Kre9/Knh1-like_N"/>
</dbReference>
<dbReference type="AlphaFoldDB" id="N1QIK1"/>